<organism evidence="1 2">
    <name type="scientific">Amycolatopsis tucumanensis</name>
    <dbReference type="NCBI Taxonomy" id="401106"/>
    <lineage>
        <taxon>Bacteria</taxon>
        <taxon>Bacillati</taxon>
        <taxon>Actinomycetota</taxon>
        <taxon>Actinomycetes</taxon>
        <taxon>Pseudonocardiales</taxon>
        <taxon>Pseudonocardiaceae</taxon>
        <taxon>Amycolatopsis</taxon>
    </lineage>
</organism>
<evidence type="ECO:0000313" key="1">
    <source>
        <dbReference type="EMBL" id="GAA3812935.1"/>
    </source>
</evidence>
<dbReference type="EMBL" id="BAABCM010000004">
    <property type="protein sequence ID" value="GAA3812935.1"/>
    <property type="molecule type" value="Genomic_DNA"/>
</dbReference>
<accession>A0ABP7I9K4</accession>
<dbReference type="Proteomes" id="UP001501624">
    <property type="component" value="Unassembled WGS sequence"/>
</dbReference>
<proteinExistence type="predicted"/>
<evidence type="ECO:0000313" key="2">
    <source>
        <dbReference type="Proteomes" id="UP001501624"/>
    </source>
</evidence>
<gene>
    <name evidence="1" type="ORF">GCM10022380_33490</name>
</gene>
<protein>
    <recommendedName>
        <fullName evidence="3">Secreted protein</fullName>
    </recommendedName>
</protein>
<keyword evidence="2" id="KW-1185">Reference proteome</keyword>
<evidence type="ECO:0008006" key="3">
    <source>
        <dbReference type="Google" id="ProtNLM"/>
    </source>
</evidence>
<reference evidence="2" key="1">
    <citation type="journal article" date="2019" name="Int. J. Syst. Evol. Microbiol.">
        <title>The Global Catalogue of Microorganisms (GCM) 10K type strain sequencing project: providing services to taxonomists for standard genome sequencing and annotation.</title>
        <authorList>
            <consortium name="The Broad Institute Genomics Platform"/>
            <consortium name="The Broad Institute Genome Sequencing Center for Infectious Disease"/>
            <person name="Wu L."/>
            <person name="Ma J."/>
        </authorList>
    </citation>
    <scope>NUCLEOTIDE SEQUENCE [LARGE SCALE GENOMIC DNA]</scope>
    <source>
        <strain evidence="2">JCM 17017</strain>
    </source>
</reference>
<sequence length="111" mass="11708">MVLSAENSPFTVVCFAAFWTVTSRSVPLAAFTTIGVTGLMFFPFAGSMETETAAAWLEVPGAAVPPLFALPELPELHADRKSATASSPAAIGALRVKGKVFLTVMWSLFGK</sequence>
<comment type="caution">
    <text evidence="1">The sequence shown here is derived from an EMBL/GenBank/DDBJ whole genome shotgun (WGS) entry which is preliminary data.</text>
</comment>
<name>A0ABP7I9K4_9PSEU</name>